<keyword evidence="2" id="KW-0460">Magnesium</keyword>
<dbReference type="Gene3D" id="3.30.540.10">
    <property type="entry name" value="Fructose-1,6-Bisphosphatase, subunit A, domain 1"/>
    <property type="match status" value="1"/>
</dbReference>
<proteinExistence type="inferred from homology"/>
<dbReference type="GO" id="GO:0046872">
    <property type="term" value="F:metal ion binding"/>
    <property type="evidence" value="ECO:0007669"/>
    <property type="project" value="UniProtKB-KW"/>
</dbReference>
<reference evidence="3 4" key="1">
    <citation type="submission" date="2019-07" db="EMBL/GenBank/DDBJ databases">
        <title>Genomic Encyclopedia of Archaeal and Bacterial Type Strains, Phase II (KMG-II): from individual species to whole genera.</title>
        <authorList>
            <person name="Goeker M."/>
        </authorList>
    </citation>
    <scope>NUCLEOTIDE SEQUENCE [LARGE SCALE GENOMIC DNA]</scope>
    <source>
        <strain evidence="3 4">ATCC BAA-252</strain>
    </source>
</reference>
<feature type="binding site" evidence="2">
    <location>
        <position position="77"/>
    </location>
    <ligand>
        <name>Mg(2+)</name>
        <dbReference type="ChEBI" id="CHEBI:18420"/>
        <label>1</label>
        <note>catalytic</note>
    </ligand>
</feature>
<dbReference type="Gene3D" id="3.40.190.80">
    <property type="match status" value="1"/>
</dbReference>
<dbReference type="AlphaFoldDB" id="A0A562SVE1"/>
<dbReference type="GO" id="GO:0008934">
    <property type="term" value="F:inositol monophosphate 1-phosphatase activity"/>
    <property type="evidence" value="ECO:0007669"/>
    <property type="project" value="TreeGrafter"/>
</dbReference>
<feature type="binding site" evidence="2">
    <location>
        <position position="57"/>
    </location>
    <ligand>
        <name>Mg(2+)</name>
        <dbReference type="ChEBI" id="CHEBI:18420"/>
        <label>1</label>
        <note>catalytic</note>
    </ligand>
</feature>
<sequence>MIELPVADCAESQSVLKIAQSVLGTWHQVKDETDARIERHLFDIIRADCPGAKCFGEETTGPFELAADGPSFLVDPIDGSHNRERGLPYFAVSIAMYSRGRVLASLVFAPEWSVVFLGVSGKAYKSTPFGVQRLKVRGPAPRHNRAIALFKRQLVSGQSFPEKVRTISCSSIEVCLVAQGALDGFVDSTGYEKQCDIAAALHILHVAGGHFQYDCPVDPLTSADPQWLRPRRLLAVSQKEYLNDYGWA</sequence>
<dbReference type="PANTHER" id="PTHR20854:SF4">
    <property type="entry name" value="INOSITOL-1-MONOPHOSPHATASE-RELATED"/>
    <property type="match status" value="1"/>
</dbReference>
<evidence type="ECO:0000256" key="2">
    <source>
        <dbReference type="PIRSR" id="PIRSR600760-2"/>
    </source>
</evidence>
<organism evidence="3 4">
    <name type="scientific">Roseibium hamelinense</name>
    <dbReference type="NCBI Taxonomy" id="150831"/>
    <lineage>
        <taxon>Bacteria</taxon>
        <taxon>Pseudomonadati</taxon>
        <taxon>Pseudomonadota</taxon>
        <taxon>Alphaproteobacteria</taxon>
        <taxon>Hyphomicrobiales</taxon>
        <taxon>Stappiaceae</taxon>
        <taxon>Roseibium</taxon>
    </lineage>
</organism>
<dbReference type="CDD" id="cd01637">
    <property type="entry name" value="IMPase_like"/>
    <property type="match status" value="1"/>
</dbReference>
<accession>A0A562SVE1</accession>
<dbReference type="SUPFAM" id="SSF56655">
    <property type="entry name" value="Carbohydrate phosphatase"/>
    <property type="match status" value="1"/>
</dbReference>
<keyword evidence="2" id="KW-0479">Metal-binding</keyword>
<comment type="caution">
    <text evidence="3">The sequence shown here is derived from an EMBL/GenBank/DDBJ whole genome shotgun (WGS) entry which is preliminary data.</text>
</comment>
<dbReference type="PANTHER" id="PTHR20854">
    <property type="entry name" value="INOSITOL MONOPHOSPHATASE"/>
    <property type="match status" value="1"/>
</dbReference>
<dbReference type="EMBL" id="VLLF01000007">
    <property type="protein sequence ID" value="TWI84746.1"/>
    <property type="molecule type" value="Genomic_DNA"/>
</dbReference>
<keyword evidence="4" id="KW-1185">Reference proteome</keyword>
<comment type="cofactor">
    <cofactor evidence="2">
        <name>Mg(2+)</name>
        <dbReference type="ChEBI" id="CHEBI:18420"/>
    </cofactor>
</comment>
<dbReference type="Proteomes" id="UP000320593">
    <property type="component" value="Unassembled WGS sequence"/>
</dbReference>
<evidence type="ECO:0000256" key="1">
    <source>
        <dbReference type="ARBA" id="ARBA00009759"/>
    </source>
</evidence>
<feature type="binding site" evidence="2">
    <location>
        <position position="78"/>
    </location>
    <ligand>
        <name>Mg(2+)</name>
        <dbReference type="ChEBI" id="CHEBI:18420"/>
        <label>1</label>
        <note>catalytic</note>
    </ligand>
</feature>
<feature type="binding site" evidence="2">
    <location>
        <position position="75"/>
    </location>
    <ligand>
        <name>Mg(2+)</name>
        <dbReference type="ChEBI" id="CHEBI:18420"/>
        <label>1</label>
        <note>catalytic</note>
    </ligand>
</feature>
<feature type="binding site" evidence="2">
    <location>
        <position position="196"/>
    </location>
    <ligand>
        <name>Mg(2+)</name>
        <dbReference type="ChEBI" id="CHEBI:18420"/>
        <label>1</label>
        <note>catalytic</note>
    </ligand>
</feature>
<dbReference type="OrthoDB" id="9785695at2"/>
<protein>
    <submittedName>
        <fullName evidence="3">Fructose-1,6-bisphosphatase/inositol monophosphatase family enzyme</fullName>
    </submittedName>
</protein>
<name>A0A562SVE1_9HYPH</name>
<dbReference type="GO" id="GO:0007165">
    <property type="term" value="P:signal transduction"/>
    <property type="evidence" value="ECO:0007669"/>
    <property type="project" value="TreeGrafter"/>
</dbReference>
<dbReference type="RefSeq" id="WP_145344930.1">
    <property type="nucleotide sequence ID" value="NZ_SMLY01000069.1"/>
</dbReference>
<gene>
    <name evidence="3" type="ORF">JM93_03082</name>
</gene>
<dbReference type="Pfam" id="PF00459">
    <property type="entry name" value="Inositol_P"/>
    <property type="match status" value="1"/>
</dbReference>
<evidence type="ECO:0000313" key="3">
    <source>
        <dbReference type="EMBL" id="TWI84746.1"/>
    </source>
</evidence>
<dbReference type="InterPro" id="IPR000760">
    <property type="entry name" value="Inositol_monophosphatase-like"/>
</dbReference>
<evidence type="ECO:0000313" key="4">
    <source>
        <dbReference type="Proteomes" id="UP000320593"/>
    </source>
</evidence>
<comment type="similarity">
    <text evidence="1">Belongs to the inositol monophosphatase superfamily.</text>
</comment>
<dbReference type="GO" id="GO:0006020">
    <property type="term" value="P:inositol metabolic process"/>
    <property type="evidence" value="ECO:0007669"/>
    <property type="project" value="TreeGrafter"/>
</dbReference>